<proteinExistence type="predicted"/>
<keyword evidence="3" id="KW-1185">Reference proteome</keyword>
<dbReference type="EMBL" id="OU015567">
    <property type="protein sequence ID" value="CAG5110188.1"/>
    <property type="molecule type" value="Genomic_DNA"/>
</dbReference>
<feature type="transmembrane region" description="Helical" evidence="1">
    <location>
        <begin position="78"/>
        <end position="96"/>
    </location>
</feature>
<reference evidence="2 3" key="1">
    <citation type="submission" date="2021-04" db="EMBL/GenBank/DDBJ databases">
        <authorList>
            <person name="Bliznina A."/>
        </authorList>
    </citation>
    <scope>NUCLEOTIDE SEQUENCE [LARGE SCALE GENOMIC DNA]</scope>
</reference>
<keyword evidence="1" id="KW-0812">Transmembrane</keyword>
<evidence type="ECO:0000256" key="1">
    <source>
        <dbReference type="SAM" id="Phobius"/>
    </source>
</evidence>
<dbReference type="Proteomes" id="UP001158576">
    <property type="component" value="Chromosome 2"/>
</dbReference>
<organism evidence="2 3">
    <name type="scientific">Oikopleura dioica</name>
    <name type="common">Tunicate</name>
    <dbReference type="NCBI Taxonomy" id="34765"/>
    <lineage>
        <taxon>Eukaryota</taxon>
        <taxon>Metazoa</taxon>
        <taxon>Chordata</taxon>
        <taxon>Tunicata</taxon>
        <taxon>Appendicularia</taxon>
        <taxon>Copelata</taxon>
        <taxon>Oikopleuridae</taxon>
        <taxon>Oikopleura</taxon>
    </lineage>
</organism>
<feature type="transmembrane region" description="Helical" evidence="1">
    <location>
        <begin position="6"/>
        <end position="28"/>
    </location>
</feature>
<evidence type="ECO:0000313" key="2">
    <source>
        <dbReference type="EMBL" id="CAG5110188.1"/>
    </source>
</evidence>
<name>A0ABN7SXW6_OIKDI</name>
<gene>
    <name evidence="2" type="ORF">OKIOD_LOCUS13380</name>
</gene>
<protein>
    <submittedName>
        <fullName evidence="2">Oidioi.mRNA.OKI2018_I69.chr2.g4615.t1.cds</fullName>
    </submittedName>
</protein>
<feature type="transmembrane region" description="Helical" evidence="1">
    <location>
        <begin position="40"/>
        <end position="58"/>
    </location>
</feature>
<evidence type="ECO:0000313" key="3">
    <source>
        <dbReference type="Proteomes" id="UP001158576"/>
    </source>
</evidence>
<feature type="transmembrane region" description="Helical" evidence="1">
    <location>
        <begin position="108"/>
        <end position="128"/>
    </location>
</feature>
<accession>A0ABN7SXW6</accession>
<sequence length="151" mass="17167">MGDQSLIFRGLHILFELIAFICALVGVCDDKHDGCRFSTSWAFAFSVSVISLFWWILLILQDKLKCFSWSGMSTLEKIMWFILYHFVYAAAIITISNGKNSAKIAANCFWWFDLILFFFEAALMANLFDNVQIKGITDQGAPNSNVQVSKK</sequence>
<keyword evidence="1" id="KW-1133">Transmembrane helix</keyword>
<keyword evidence="1" id="KW-0472">Membrane</keyword>